<evidence type="ECO:0000313" key="7">
    <source>
        <dbReference type="EMBL" id="CAF1913422.1"/>
    </source>
</evidence>
<dbReference type="GO" id="GO:0005765">
    <property type="term" value="C:lysosomal membrane"/>
    <property type="evidence" value="ECO:0007669"/>
    <property type="project" value="TreeGrafter"/>
</dbReference>
<dbReference type="AlphaFoldDB" id="A0A816KAR0"/>
<dbReference type="InterPro" id="IPR051115">
    <property type="entry name" value="LAPTM_transporter"/>
</dbReference>
<organism evidence="7 8">
    <name type="scientific">Rotaria magnacalcarata</name>
    <dbReference type="NCBI Taxonomy" id="392030"/>
    <lineage>
        <taxon>Eukaryota</taxon>
        <taxon>Metazoa</taxon>
        <taxon>Spiralia</taxon>
        <taxon>Gnathifera</taxon>
        <taxon>Rotifera</taxon>
        <taxon>Eurotatoria</taxon>
        <taxon>Bdelloidea</taxon>
        <taxon>Philodinida</taxon>
        <taxon>Philodinidae</taxon>
        <taxon>Rotaria</taxon>
    </lineage>
</organism>
<evidence type="ECO:0008006" key="9">
    <source>
        <dbReference type="Google" id="ProtNLM"/>
    </source>
</evidence>
<dbReference type="Proteomes" id="UP000663824">
    <property type="component" value="Unassembled WGS sequence"/>
</dbReference>
<dbReference type="EMBL" id="CAJNRE010000063">
    <property type="protein sequence ID" value="CAF1913422.1"/>
    <property type="molecule type" value="Genomic_DNA"/>
</dbReference>
<dbReference type="GO" id="GO:0012505">
    <property type="term" value="C:endomembrane system"/>
    <property type="evidence" value="ECO:0007669"/>
    <property type="project" value="UniProtKB-SubCell"/>
</dbReference>
<feature type="transmembrane region" description="Helical" evidence="6">
    <location>
        <begin position="20"/>
        <end position="53"/>
    </location>
</feature>
<dbReference type="PANTHER" id="PTHR12479">
    <property type="entry name" value="LYSOSOMAL-ASSOCIATED TRANSMEMBRANE PROTEIN"/>
    <property type="match status" value="1"/>
</dbReference>
<feature type="transmembrane region" description="Helical" evidence="6">
    <location>
        <begin position="219"/>
        <end position="243"/>
    </location>
</feature>
<evidence type="ECO:0000256" key="2">
    <source>
        <dbReference type="ARBA" id="ARBA00022692"/>
    </source>
</evidence>
<feature type="transmembrane region" description="Helical" evidence="6">
    <location>
        <begin position="137"/>
        <end position="157"/>
    </location>
</feature>
<sequence>MVITTINIERDIRRRYNRRILFCIRIKGAALLIGCWDLVIHSVALCAIILMFGRAPTPSTQLTPINNELYGREQIPFIGNNDESPVNFISNHVLLNHGLEKRNKSQSIIEINSRNFYSHWDLMTIHWVQSLSKQDKYIVFAVIFSATIFILAHLCGVVANKPSYIVPYFLIKVFNVIIAIITMLGFYAYLPDIRVWVRMQPHFPYKNYLLEFDSQTLQLIVFTFLLFLILFKLYIAAIIWYCYGYVTALTMARTLGTITTHSETSQPILEEMYSPPKYEEAIKSNSDQEDYAPPPYTPLLSS</sequence>
<feature type="region of interest" description="Disordered" evidence="5">
    <location>
        <begin position="282"/>
        <end position="302"/>
    </location>
</feature>
<reference evidence="7" key="1">
    <citation type="submission" date="2021-02" db="EMBL/GenBank/DDBJ databases">
        <authorList>
            <person name="Nowell W R."/>
        </authorList>
    </citation>
    <scope>NUCLEOTIDE SEQUENCE</scope>
</reference>
<protein>
    <recommendedName>
        <fullName evidence="9">Lysosomal-associated transmembrane protein 4A</fullName>
    </recommendedName>
</protein>
<evidence type="ECO:0000256" key="5">
    <source>
        <dbReference type="SAM" id="MobiDB-lite"/>
    </source>
</evidence>
<gene>
    <name evidence="7" type="ORF">MBJ925_LOCUS954</name>
</gene>
<comment type="caution">
    <text evidence="7">The sequence shown here is derived from an EMBL/GenBank/DDBJ whole genome shotgun (WGS) entry which is preliminary data.</text>
</comment>
<feature type="transmembrane region" description="Helical" evidence="6">
    <location>
        <begin position="169"/>
        <end position="190"/>
    </location>
</feature>
<evidence type="ECO:0000256" key="4">
    <source>
        <dbReference type="ARBA" id="ARBA00023136"/>
    </source>
</evidence>
<evidence type="ECO:0000256" key="3">
    <source>
        <dbReference type="ARBA" id="ARBA00022989"/>
    </source>
</evidence>
<evidence type="ECO:0000313" key="8">
    <source>
        <dbReference type="Proteomes" id="UP000663824"/>
    </source>
</evidence>
<keyword evidence="3 6" id="KW-1133">Transmembrane helix</keyword>
<keyword evidence="2 6" id="KW-0812">Transmembrane</keyword>
<accession>A0A816KAR0</accession>
<evidence type="ECO:0000256" key="1">
    <source>
        <dbReference type="ARBA" id="ARBA00004127"/>
    </source>
</evidence>
<proteinExistence type="predicted"/>
<dbReference type="PANTHER" id="PTHR12479:SF10">
    <property type="entry name" value="LYSOSOMAL-ASSOCIATED TRANSMEMBRANE PROTEIN"/>
    <property type="match status" value="1"/>
</dbReference>
<evidence type="ECO:0000256" key="6">
    <source>
        <dbReference type="SAM" id="Phobius"/>
    </source>
</evidence>
<comment type="subcellular location">
    <subcellularLocation>
        <location evidence="1">Endomembrane system</location>
        <topology evidence="1">Multi-pass membrane protein</topology>
    </subcellularLocation>
</comment>
<name>A0A816KAR0_9BILA</name>
<feature type="compositionally biased region" description="Pro residues" evidence="5">
    <location>
        <begin position="292"/>
        <end position="302"/>
    </location>
</feature>
<keyword evidence="4 6" id="KW-0472">Membrane</keyword>